<dbReference type="OrthoDB" id="5296770at2"/>
<dbReference type="PANTHER" id="PTHR33558">
    <property type="entry name" value="GLUTAREDOXIN-LIKE PROTEIN C5ORF63 HOMOLOG"/>
    <property type="match status" value="1"/>
</dbReference>
<gene>
    <name evidence="1" type="ORF">Ga0123462_0242</name>
</gene>
<dbReference type="Pfam" id="PF05768">
    <property type="entry name" value="Glrx-like"/>
    <property type="match status" value="1"/>
</dbReference>
<protein>
    <submittedName>
        <fullName evidence="1">Glutaredoxin-like domain (DUF836)</fullName>
    </submittedName>
</protein>
<sequence length="82" mass="8995">MSLPHIRLMTRQDCCLCDDAKEVLEAVAAEGLCSWETVDVDRDKALLVRFGLDVPVLMLDDAPVFKHRVTGAELKAVLAGVN</sequence>
<dbReference type="KEGG" id="mfn:Ga0123462_0242"/>
<name>A0A2K8L1E3_9PROT</name>
<dbReference type="EMBL" id="CP018800">
    <property type="protein sequence ID" value="ATX81118.1"/>
    <property type="molecule type" value="Genomic_DNA"/>
</dbReference>
<dbReference type="PANTHER" id="PTHR33558:SF1">
    <property type="entry name" value="GLUTAREDOXIN-LIKE PROTEIN C5ORF63 HOMOLOG"/>
    <property type="match status" value="1"/>
</dbReference>
<dbReference type="Gene3D" id="3.40.30.10">
    <property type="entry name" value="Glutaredoxin"/>
    <property type="match status" value="1"/>
</dbReference>
<dbReference type="InterPro" id="IPR052565">
    <property type="entry name" value="Glutaredoxin-like_YDR286C"/>
</dbReference>
<accession>A0A2K8L1E3</accession>
<dbReference type="InterPro" id="IPR008554">
    <property type="entry name" value="Glutaredoxin-like"/>
</dbReference>
<proteinExistence type="predicted"/>
<dbReference type="AlphaFoldDB" id="A0A2K8L1E3"/>
<dbReference type="SUPFAM" id="SSF52833">
    <property type="entry name" value="Thioredoxin-like"/>
    <property type="match status" value="1"/>
</dbReference>
<organism evidence="1 2">
    <name type="scientific">Mariprofundus ferrinatatus</name>
    <dbReference type="NCBI Taxonomy" id="1921087"/>
    <lineage>
        <taxon>Bacteria</taxon>
        <taxon>Pseudomonadati</taxon>
        <taxon>Pseudomonadota</taxon>
        <taxon>Candidatius Mariprofundia</taxon>
        <taxon>Mariprofundales</taxon>
        <taxon>Mariprofundaceae</taxon>
        <taxon>Mariprofundus</taxon>
    </lineage>
</organism>
<keyword evidence="2" id="KW-1185">Reference proteome</keyword>
<reference evidence="1 2" key="1">
    <citation type="submission" date="2016-12" db="EMBL/GenBank/DDBJ databases">
        <title>Isolation and genomic insights into novel planktonic Zetaproteobacteria from stratified waters of the Chesapeake Bay.</title>
        <authorList>
            <person name="McAllister S.M."/>
            <person name="Kato S."/>
            <person name="Chan C.S."/>
            <person name="Chiu B.K."/>
            <person name="Field E.K."/>
        </authorList>
    </citation>
    <scope>NUCLEOTIDE SEQUENCE [LARGE SCALE GENOMIC DNA]</scope>
    <source>
        <strain evidence="1 2">CP-8</strain>
    </source>
</reference>
<evidence type="ECO:0000313" key="1">
    <source>
        <dbReference type="EMBL" id="ATX81118.1"/>
    </source>
</evidence>
<dbReference type="Proteomes" id="UP000231637">
    <property type="component" value="Chromosome"/>
</dbReference>
<dbReference type="InterPro" id="IPR036249">
    <property type="entry name" value="Thioredoxin-like_sf"/>
</dbReference>
<evidence type="ECO:0000313" key="2">
    <source>
        <dbReference type="Proteomes" id="UP000231637"/>
    </source>
</evidence>